<evidence type="ECO:0000256" key="1">
    <source>
        <dbReference type="ARBA" id="ARBA00006545"/>
    </source>
</evidence>
<feature type="domain" description="Vacuolar protein sorting-associated protein 13 VPS13 adaptor binding" evidence="3">
    <location>
        <begin position="19"/>
        <end position="324"/>
    </location>
</feature>
<dbReference type="InterPro" id="IPR056748">
    <property type="entry name" value="VPS13-like_C"/>
</dbReference>
<dbReference type="GO" id="GO:0006623">
    <property type="term" value="P:protein targeting to vacuole"/>
    <property type="evidence" value="ECO:0007669"/>
    <property type="project" value="TreeGrafter"/>
</dbReference>
<dbReference type="OrthoDB" id="428159at2759"/>
<evidence type="ECO:0000259" key="3">
    <source>
        <dbReference type="Pfam" id="PF25036"/>
    </source>
</evidence>
<dbReference type="GO" id="GO:0045053">
    <property type="term" value="P:protein retention in Golgi apparatus"/>
    <property type="evidence" value="ECO:0007669"/>
    <property type="project" value="TreeGrafter"/>
</dbReference>
<feature type="region of interest" description="Disordered" evidence="2">
    <location>
        <begin position="1008"/>
        <end position="1029"/>
    </location>
</feature>
<dbReference type="InterPro" id="IPR026847">
    <property type="entry name" value="VPS13"/>
</dbReference>
<feature type="compositionally biased region" description="Acidic residues" evidence="2">
    <location>
        <begin position="543"/>
        <end position="558"/>
    </location>
</feature>
<evidence type="ECO:0000313" key="6">
    <source>
        <dbReference type="Proteomes" id="UP001149090"/>
    </source>
</evidence>
<proteinExistence type="inferred from homology"/>
<dbReference type="PANTHER" id="PTHR16166">
    <property type="entry name" value="VACUOLAR PROTEIN SORTING-ASSOCIATED PROTEIN VPS13"/>
    <property type="match status" value="1"/>
</dbReference>
<sequence>MCVVMMTREQKERRSEIISLDLSKIQNEKFIEIHFTDKKSNLFIQMNQEPETQTRRITIFSKYWLINRTELPLFFESKNKTDPFEVQISENKIISLFHSDKMIMRIGSSSSKLATQLIPIDSLGIDKEIQIEDPEEKVTYFFGLSIQPSPLTKLVSISPRFVFMNNLPRKLFFVESGIQAKETPFSVESGITKSKIKWGNQVTNFRTSFENQEQKQTNQKRVVLLLDHFSNRANTWLWSCEISNRNLGNFFFKLSSENTTRFEIIELLVKKQQSTILISFSPTDPKSPPYYIVNNTNFTFKMRQKNSKIEEIIPPSFSTRYAWQDINLPPKVELRIIGKEFFQSVNMNKIKTYKRVKLFADKKDVECSVFVVGKSQVLQISEIGSFHSESSLNLHLKHAQRDVSLQADLNLSSLFISFLSNEPKEVMLLSLKDTKLFFEKSNIDSNVTFSIQNLQIDNQLSSATFPVILAPKPVRNAPPVFQLSYVLSYLNAKDMMYFKYASILLQVLELKLDDDLIFEILDLISGMSSTEDQSKSTYVESNENNENDENNENNENIQNDENDEIIQINENNQNDDIILQSKENSFLEQFFSLDYLQTISSSQKVYFELLHLNPIQINISFHISPFLEEKNIELQNLIKSNFGFISLFDFNDAKIRLSGIILRDLYKSMDEIIVRLLDHYMSSAIGQVYKIIGSIDCIGDPVGLFGDLGKGVYMFFHEPIKGIVKSPKEFVKGLGKGTWGLVKNSISAPLNSSSKFVTSIGNGFERLSLDPEFWHKRRYNLQKRPDHIFEGIYMGSKSLLYSILSGLTGVIKQPIVYSKKKGISGFFEGTARGLVGVVSKPIIGATDFTTNVLDGIKNTPKIFDLKNQKRQRIPRHIPISRKLLQYNESDAKHQELLNSIQNGKFRKETFILYHVIYEPNLVLFVTDRRLLVLYKKKIKHNISFKRLVRLDFNFASNCLIFKYIKNSKEKINEISKILIQLKFPIHQQTLDLIRDIISQSNTSFHHNKNLNYHYKEKTNEETNQKTNQN</sequence>
<gene>
    <name evidence="5" type="ORF">M0811_06650</name>
</gene>
<feature type="compositionally biased region" description="Basic and acidic residues" evidence="2">
    <location>
        <begin position="1013"/>
        <end position="1023"/>
    </location>
</feature>
<comment type="caution">
    <text evidence="5">The sequence shown here is derived from an EMBL/GenBank/DDBJ whole genome shotgun (WGS) entry which is preliminary data.</text>
</comment>
<dbReference type="EMBL" id="JAPDFW010000063">
    <property type="protein sequence ID" value="KAJ5075788.1"/>
    <property type="molecule type" value="Genomic_DNA"/>
</dbReference>
<dbReference type="OMA" id="QTRRITI"/>
<dbReference type="InterPro" id="IPR009543">
    <property type="entry name" value="VPS13_VAB"/>
</dbReference>
<organism evidence="5 6">
    <name type="scientific">Anaeramoeba ignava</name>
    <name type="common">Anaerobic marine amoeba</name>
    <dbReference type="NCBI Taxonomy" id="1746090"/>
    <lineage>
        <taxon>Eukaryota</taxon>
        <taxon>Metamonada</taxon>
        <taxon>Anaeramoebidae</taxon>
        <taxon>Anaeramoeba</taxon>
    </lineage>
</organism>
<dbReference type="Pfam" id="PF25036">
    <property type="entry name" value="VPS13_VAB"/>
    <property type="match status" value="1"/>
</dbReference>
<name>A0A9Q0LQT1_ANAIG</name>
<dbReference type="PANTHER" id="PTHR16166:SF93">
    <property type="entry name" value="INTERMEMBRANE LIPID TRANSFER PROTEIN VPS13"/>
    <property type="match status" value="1"/>
</dbReference>
<dbReference type="AlphaFoldDB" id="A0A9Q0LQT1"/>
<feature type="region of interest" description="Disordered" evidence="2">
    <location>
        <begin position="532"/>
        <end position="558"/>
    </location>
</feature>
<feature type="compositionally biased region" description="Polar residues" evidence="2">
    <location>
        <begin position="532"/>
        <end position="541"/>
    </location>
</feature>
<protein>
    <submittedName>
        <fullName evidence="5">Vacuolar protein sorting-associated protein vps13</fullName>
    </submittedName>
</protein>
<dbReference type="Proteomes" id="UP001149090">
    <property type="component" value="Unassembled WGS sequence"/>
</dbReference>
<dbReference type="Pfam" id="PF25037">
    <property type="entry name" value="VPS13_C"/>
    <property type="match status" value="1"/>
</dbReference>
<keyword evidence="6" id="KW-1185">Reference proteome</keyword>
<reference evidence="5" key="1">
    <citation type="submission" date="2022-10" db="EMBL/GenBank/DDBJ databases">
        <title>Novel sulphate-reducing endosymbionts in the free-living metamonad Anaeramoeba.</title>
        <authorList>
            <person name="Jerlstrom-Hultqvist J."/>
            <person name="Cepicka I."/>
            <person name="Gallot-Lavallee L."/>
            <person name="Salas-Leiva D."/>
            <person name="Curtis B.A."/>
            <person name="Zahonova K."/>
            <person name="Pipaliya S."/>
            <person name="Dacks J."/>
            <person name="Roger A.J."/>
        </authorList>
    </citation>
    <scope>NUCLEOTIDE SEQUENCE</scope>
    <source>
        <strain evidence="5">BMAN</strain>
    </source>
</reference>
<evidence type="ECO:0000313" key="5">
    <source>
        <dbReference type="EMBL" id="KAJ5075788.1"/>
    </source>
</evidence>
<feature type="domain" description="Intermembrane lipid transfer protein VPS13-like C-terminal" evidence="4">
    <location>
        <begin position="872"/>
        <end position="941"/>
    </location>
</feature>
<evidence type="ECO:0000256" key="2">
    <source>
        <dbReference type="SAM" id="MobiDB-lite"/>
    </source>
</evidence>
<evidence type="ECO:0000259" key="4">
    <source>
        <dbReference type="Pfam" id="PF25037"/>
    </source>
</evidence>
<comment type="similarity">
    <text evidence="1">Belongs to the VPS13 family.</text>
</comment>
<accession>A0A9Q0LQT1</accession>